<dbReference type="PANTHER" id="PTHR33740">
    <property type="entry name" value="GPI-ANCHORED ADHESIN-LIKE PROTEIN"/>
    <property type="match status" value="1"/>
</dbReference>
<dbReference type="Pfam" id="PF05699">
    <property type="entry name" value="Dimer_Tnp_hAT"/>
    <property type="match status" value="1"/>
</dbReference>
<dbReference type="EnsemblPlants" id="AUR62002931-RA">
    <property type="protein sequence ID" value="AUR62002931-RA:cds"/>
    <property type="gene ID" value="AUR62002931"/>
</dbReference>
<reference evidence="3" key="1">
    <citation type="journal article" date="2017" name="Nature">
        <title>The genome of Chenopodium quinoa.</title>
        <authorList>
            <person name="Jarvis D.E."/>
            <person name="Ho Y.S."/>
            <person name="Lightfoot D.J."/>
            <person name="Schmoeckel S.M."/>
            <person name="Li B."/>
            <person name="Borm T.J.A."/>
            <person name="Ohyanagi H."/>
            <person name="Mineta K."/>
            <person name="Michell C.T."/>
            <person name="Saber N."/>
            <person name="Kharbatia N.M."/>
            <person name="Rupper R.R."/>
            <person name="Sharp A.R."/>
            <person name="Dally N."/>
            <person name="Boughton B.A."/>
            <person name="Woo Y.H."/>
            <person name="Gao G."/>
            <person name="Schijlen E.G.W.M."/>
            <person name="Guo X."/>
            <person name="Momin A.A."/>
            <person name="Negrao S."/>
            <person name="Al-Babili S."/>
            <person name="Gehring C."/>
            <person name="Roessner U."/>
            <person name="Jung C."/>
            <person name="Murphy K."/>
            <person name="Arold S.T."/>
            <person name="Gojobori T."/>
            <person name="van der Linden C.G."/>
            <person name="van Loo E.N."/>
            <person name="Jellen E.N."/>
            <person name="Maughan P.J."/>
            <person name="Tester M."/>
        </authorList>
    </citation>
    <scope>NUCLEOTIDE SEQUENCE [LARGE SCALE GENOMIC DNA]</scope>
    <source>
        <strain evidence="3">cv. PI 614886</strain>
    </source>
</reference>
<keyword evidence="1" id="KW-0175">Coiled coil</keyword>
<name>A0A803KV73_CHEQI</name>
<keyword evidence="4" id="KW-1185">Reference proteome</keyword>
<dbReference type="Gramene" id="AUR62002931-RA">
    <property type="protein sequence ID" value="AUR62002931-RA:cds"/>
    <property type="gene ID" value="AUR62002931"/>
</dbReference>
<proteinExistence type="predicted"/>
<evidence type="ECO:0000313" key="4">
    <source>
        <dbReference type="Proteomes" id="UP000596660"/>
    </source>
</evidence>
<dbReference type="InterPro" id="IPR008906">
    <property type="entry name" value="HATC_C_dom"/>
</dbReference>
<dbReference type="PANTHER" id="PTHR33740:SF1">
    <property type="entry name" value="SLH DOMAIN PROTEIN"/>
    <property type="match status" value="1"/>
</dbReference>
<dbReference type="AlphaFoldDB" id="A0A803KV73"/>
<sequence>MVIVELTLTGMHGPEKGTKLANDVKEFAYSLFEEYRKMYATSNIPDCGDNMSMDIDNSKGVGSDYVRKLKERAKRLKGTSGYAISELDRYLNDQLGPEEEEQDALTWWGKNGQRYVILNRMARDILAIPLSTVASESAFGMVQALLCTQDWLRAKEVPIVDVEENLKELEEIEKEVQRGESNDVDDEVVFVLHPLLMVFGFIILSGEVGDGFPKLLAQRRSPESQDESAAMAHLRRPIHVWYGNCNGRNSLSKPTLRLSSAIVDNSSNVSWVLPDDAGTDDFGGFPTFLVAGVGTSIAVLVAALAHFSLSKNGFRLPFRSSSPGSLVEVAVEVVETKPVDFDEPELDVGIEVSETSQADSFDVVSKSAKSENRQTRVVDVAVDSNQLEAMHALRKLKILDEDVKANELCTRREYARWLVRASSLLERNPTYKIIPEVALSGSVIFAYEDVTNVDPDFDSIQALAEAGVVPSKLSLKHKFDGGLNFSPERFLSRRDLIEWRSQLEYDFSTTRNPETDSLTVQLLKTKLDLMDARRTNSDEWPGLYMDMLAGDRSLLRRVFGKIRRLQPDKPSTIAQAAVVLTSGRMIEAIQSELLRLKEEESSRVAAKEAIRQELLDRGEIERWWAEKMEEEKKRGLKVQQFYVDAVNLLEQEKILQEGAVNGFLKEKAAMDCQKQLLEALREEINEISERLASERTEQSSDEEIVQTLRSDLQIKKEGILDAKSVLEAEIEALRILRSWIEDEARKSKARSKVLEEVSRRWKWDSQ</sequence>
<evidence type="ECO:0000313" key="3">
    <source>
        <dbReference type="EnsemblPlants" id="AUR62002931-RA:cds"/>
    </source>
</evidence>
<feature type="coiled-coil region" evidence="1">
    <location>
        <begin position="670"/>
        <end position="697"/>
    </location>
</feature>
<organism evidence="3 4">
    <name type="scientific">Chenopodium quinoa</name>
    <name type="common">Quinoa</name>
    <dbReference type="NCBI Taxonomy" id="63459"/>
    <lineage>
        <taxon>Eukaryota</taxon>
        <taxon>Viridiplantae</taxon>
        <taxon>Streptophyta</taxon>
        <taxon>Embryophyta</taxon>
        <taxon>Tracheophyta</taxon>
        <taxon>Spermatophyta</taxon>
        <taxon>Magnoliopsida</taxon>
        <taxon>eudicotyledons</taxon>
        <taxon>Gunneridae</taxon>
        <taxon>Pentapetalae</taxon>
        <taxon>Caryophyllales</taxon>
        <taxon>Chenopodiaceae</taxon>
        <taxon>Chenopodioideae</taxon>
        <taxon>Atripliceae</taxon>
        <taxon>Chenopodium</taxon>
    </lineage>
</organism>
<protein>
    <recommendedName>
        <fullName evidence="2">HAT C-terminal dimerisation domain-containing protein</fullName>
    </recommendedName>
</protein>
<dbReference type="Proteomes" id="UP000596660">
    <property type="component" value="Unplaced"/>
</dbReference>
<evidence type="ECO:0000259" key="2">
    <source>
        <dbReference type="Pfam" id="PF05699"/>
    </source>
</evidence>
<reference evidence="3" key="2">
    <citation type="submission" date="2021-03" db="UniProtKB">
        <authorList>
            <consortium name="EnsemblPlants"/>
        </authorList>
    </citation>
    <scope>IDENTIFICATION</scope>
</reference>
<dbReference type="SUPFAM" id="SSF53098">
    <property type="entry name" value="Ribonuclease H-like"/>
    <property type="match status" value="1"/>
</dbReference>
<dbReference type="InterPro" id="IPR012337">
    <property type="entry name" value="RNaseH-like_sf"/>
</dbReference>
<dbReference type="GO" id="GO:0046983">
    <property type="term" value="F:protein dimerization activity"/>
    <property type="evidence" value="ECO:0007669"/>
    <property type="project" value="InterPro"/>
</dbReference>
<accession>A0A803KV73</accession>
<feature type="domain" description="HAT C-terminal dimerisation" evidence="2">
    <location>
        <begin position="86"/>
        <end position="140"/>
    </location>
</feature>
<evidence type="ECO:0000256" key="1">
    <source>
        <dbReference type="SAM" id="Coils"/>
    </source>
</evidence>